<dbReference type="RefSeq" id="WP_056943078.1">
    <property type="nucleotide sequence ID" value="NZ_AZCX01000012.1"/>
</dbReference>
<dbReference type="PRINTS" id="PR00598">
    <property type="entry name" value="HTHMARR"/>
</dbReference>
<comment type="caution">
    <text evidence="2">The sequence shown here is derived from an EMBL/GenBank/DDBJ whole genome shotgun (WGS) entry which is preliminary data.</text>
</comment>
<organism evidence="2 3">
    <name type="scientific">Secundilactobacillus kimchicus JCM 15530</name>
    <dbReference type="NCBI Taxonomy" id="1302272"/>
    <lineage>
        <taxon>Bacteria</taxon>
        <taxon>Bacillati</taxon>
        <taxon>Bacillota</taxon>
        <taxon>Bacilli</taxon>
        <taxon>Lactobacillales</taxon>
        <taxon>Lactobacillaceae</taxon>
        <taxon>Secundilactobacillus</taxon>
    </lineage>
</organism>
<dbReference type="InterPro" id="IPR036390">
    <property type="entry name" value="WH_DNA-bd_sf"/>
</dbReference>
<dbReference type="PANTHER" id="PTHR33164">
    <property type="entry name" value="TRANSCRIPTIONAL REGULATOR, MARR FAMILY"/>
    <property type="match status" value="1"/>
</dbReference>
<gene>
    <name evidence="2" type="ORF">FC96_GL000730</name>
</gene>
<dbReference type="EMBL" id="AZCX01000012">
    <property type="protein sequence ID" value="KRK47108.1"/>
    <property type="molecule type" value="Genomic_DNA"/>
</dbReference>
<dbReference type="InterPro" id="IPR036388">
    <property type="entry name" value="WH-like_DNA-bd_sf"/>
</dbReference>
<dbReference type="PANTHER" id="PTHR33164:SF43">
    <property type="entry name" value="HTH-TYPE TRANSCRIPTIONAL REPRESSOR YETL"/>
    <property type="match status" value="1"/>
</dbReference>
<evidence type="ECO:0000313" key="2">
    <source>
        <dbReference type="EMBL" id="KRK47108.1"/>
    </source>
</evidence>
<reference evidence="2 3" key="1">
    <citation type="journal article" date="2015" name="Genome Announc.">
        <title>Expanding the biotechnology potential of lactobacilli through comparative genomics of 213 strains and associated genera.</title>
        <authorList>
            <person name="Sun Z."/>
            <person name="Harris H.M."/>
            <person name="McCann A."/>
            <person name="Guo C."/>
            <person name="Argimon S."/>
            <person name="Zhang W."/>
            <person name="Yang X."/>
            <person name="Jeffery I.B."/>
            <person name="Cooney J.C."/>
            <person name="Kagawa T.F."/>
            <person name="Liu W."/>
            <person name="Song Y."/>
            <person name="Salvetti E."/>
            <person name="Wrobel A."/>
            <person name="Rasinkangas P."/>
            <person name="Parkhill J."/>
            <person name="Rea M.C."/>
            <person name="O'Sullivan O."/>
            <person name="Ritari J."/>
            <person name="Douillard F.P."/>
            <person name="Paul Ross R."/>
            <person name="Yang R."/>
            <person name="Briner A.E."/>
            <person name="Felis G.E."/>
            <person name="de Vos W.M."/>
            <person name="Barrangou R."/>
            <person name="Klaenhammer T.R."/>
            <person name="Caufield P.W."/>
            <person name="Cui Y."/>
            <person name="Zhang H."/>
            <person name="O'Toole P.W."/>
        </authorList>
    </citation>
    <scope>NUCLEOTIDE SEQUENCE [LARGE SCALE GENOMIC DNA]</scope>
    <source>
        <strain evidence="2 3">JCM 15530</strain>
    </source>
</reference>
<dbReference type="PROSITE" id="PS50995">
    <property type="entry name" value="HTH_MARR_2"/>
    <property type="match status" value="1"/>
</dbReference>
<dbReference type="GO" id="GO:0006950">
    <property type="term" value="P:response to stress"/>
    <property type="evidence" value="ECO:0007669"/>
    <property type="project" value="TreeGrafter"/>
</dbReference>
<dbReference type="STRING" id="1302272.FC96_GL000730"/>
<name>A0A0R1HTL7_9LACO</name>
<sequence length="141" mass="15922">MEQDQITTIRQFNREYVQLLGVLDRRVFDTELPFPEARILLMIFEQQSIRPIDVAAALSVDKGYVSRLIRQLEAKQFVKKVPSAQDGRSKLLQLTSAGVALAQQIDADSNAQITQLFDPLTVEDKKAALQAIKTLQQLLLK</sequence>
<keyword evidence="3" id="KW-1185">Reference proteome</keyword>
<dbReference type="Gene3D" id="1.10.10.10">
    <property type="entry name" value="Winged helix-like DNA-binding domain superfamily/Winged helix DNA-binding domain"/>
    <property type="match status" value="1"/>
</dbReference>
<dbReference type="Pfam" id="PF01047">
    <property type="entry name" value="MarR"/>
    <property type="match status" value="1"/>
</dbReference>
<evidence type="ECO:0000313" key="3">
    <source>
        <dbReference type="Proteomes" id="UP000050911"/>
    </source>
</evidence>
<proteinExistence type="predicted"/>
<dbReference type="InterPro" id="IPR000835">
    <property type="entry name" value="HTH_MarR-typ"/>
</dbReference>
<dbReference type="GO" id="GO:0003700">
    <property type="term" value="F:DNA-binding transcription factor activity"/>
    <property type="evidence" value="ECO:0007669"/>
    <property type="project" value="InterPro"/>
</dbReference>
<dbReference type="InterPro" id="IPR039422">
    <property type="entry name" value="MarR/SlyA-like"/>
</dbReference>
<dbReference type="PATRIC" id="fig|1302272.5.peg.729"/>
<dbReference type="OrthoDB" id="5419426at2"/>
<dbReference type="SMART" id="SM00347">
    <property type="entry name" value="HTH_MARR"/>
    <property type="match status" value="1"/>
</dbReference>
<dbReference type="AlphaFoldDB" id="A0A0R1HTL7"/>
<dbReference type="SUPFAM" id="SSF46785">
    <property type="entry name" value="Winged helix' DNA-binding domain"/>
    <property type="match status" value="1"/>
</dbReference>
<evidence type="ECO:0000259" key="1">
    <source>
        <dbReference type="PROSITE" id="PS50995"/>
    </source>
</evidence>
<accession>A0A0R1HTL7</accession>
<protein>
    <recommendedName>
        <fullName evidence="1">HTH marR-type domain-containing protein</fullName>
    </recommendedName>
</protein>
<feature type="domain" description="HTH marR-type" evidence="1">
    <location>
        <begin position="2"/>
        <end position="141"/>
    </location>
</feature>
<dbReference type="Proteomes" id="UP000050911">
    <property type="component" value="Unassembled WGS sequence"/>
</dbReference>